<keyword evidence="5" id="KW-0493">Microtubule</keyword>
<reference evidence="11 12" key="1">
    <citation type="journal article" date="2017" name="Gigascience">
        <title>Genome sequence of the small brown planthopper, Laodelphax striatellus.</title>
        <authorList>
            <person name="Zhu J."/>
            <person name="Jiang F."/>
            <person name="Wang X."/>
            <person name="Yang P."/>
            <person name="Bao Y."/>
            <person name="Zhao W."/>
            <person name="Wang W."/>
            <person name="Lu H."/>
            <person name="Wang Q."/>
            <person name="Cui N."/>
            <person name="Li J."/>
            <person name="Chen X."/>
            <person name="Luo L."/>
            <person name="Yu J."/>
            <person name="Kang L."/>
            <person name="Cui F."/>
        </authorList>
    </citation>
    <scope>NUCLEOTIDE SEQUENCE [LARGE SCALE GENOMIC DNA]</scope>
    <source>
        <strain evidence="11">Lst14</strain>
    </source>
</reference>
<keyword evidence="12" id="KW-1185">Reference proteome</keyword>
<organism evidence="11 12">
    <name type="scientific">Laodelphax striatellus</name>
    <name type="common">Small brown planthopper</name>
    <name type="synonym">Delphax striatella</name>
    <dbReference type="NCBI Taxonomy" id="195883"/>
    <lineage>
        <taxon>Eukaryota</taxon>
        <taxon>Metazoa</taxon>
        <taxon>Ecdysozoa</taxon>
        <taxon>Arthropoda</taxon>
        <taxon>Hexapoda</taxon>
        <taxon>Insecta</taxon>
        <taxon>Pterygota</taxon>
        <taxon>Neoptera</taxon>
        <taxon>Paraneoptera</taxon>
        <taxon>Hemiptera</taxon>
        <taxon>Auchenorrhyncha</taxon>
        <taxon>Fulgoroidea</taxon>
        <taxon>Delphacidae</taxon>
        <taxon>Criomorphinae</taxon>
        <taxon>Laodelphax</taxon>
    </lineage>
</organism>
<keyword evidence="4" id="KW-0963">Cytoplasm</keyword>
<evidence type="ECO:0000256" key="7">
    <source>
        <dbReference type="ARBA" id="ARBA00023212"/>
    </source>
</evidence>
<evidence type="ECO:0000256" key="9">
    <source>
        <dbReference type="SAM" id="MobiDB-lite"/>
    </source>
</evidence>
<dbReference type="Gene3D" id="6.10.250.1080">
    <property type="match status" value="1"/>
</dbReference>
<dbReference type="GO" id="GO:0007100">
    <property type="term" value="P:mitotic centrosome separation"/>
    <property type="evidence" value="ECO:0007669"/>
    <property type="project" value="TreeGrafter"/>
</dbReference>
<dbReference type="GO" id="GO:0047496">
    <property type="term" value="P:vesicle transport along microtubule"/>
    <property type="evidence" value="ECO:0007669"/>
    <property type="project" value="TreeGrafter"/>
</dbReference>
<feature type="compositionally biased region" description="Polar residues" evidence="9">
    <location>
        <begin position="268"/>
        <end position="281"/>
    </location>
</feature>
<dbReference type="Pfam" id="PF04880">
    <property type="entry name" value="NUDE_C"/>
    <property type="match status" value="1"/>
</dbReference>
<evidence type="ECO:0000256" key="8">
    <source>
        <dbReference type="SAM" id="Coils"/>
    </source>
</evidence>
<name>A0A482XM28_LAOST</name>
<keyword evidence="6 8" id="KW-0175">Coiled coil</keyword>
<dbReference type="GO" id="GO:0007020">
    <property type="term" value="P:microtubule nucleation"/>
    <property type="evidence" value="ECO:0007669"/>
    <property type="project" value="TreeGrafter"/>
</dbReference>
<dbReference type="Proteomes" id="UP000291343">
    <property type="component" value="Unassembled WGS sequence"/>
</dbReference>
<dbReference type="GO" id="GO:0000776">
    <property type="term" value="C:kinetochore"/>
    <property type="evidence" value="ECO:0007669"/>
    <property type="project" value="TreeGrafter"/>
</dbReference>
<dbReference type="SUPFAM" id="SSF57997">
    <property type="entry name" value="Tropomyosin"/>
    <property type="match status" value="1"/>
</dbReference>
<dbReference type="InParanoid" id="A0A482XM28"/>
<keyword evidence="7" id="KW-0206">Cytoskeleton</keyword>
<dbReference type="GO" id="GO:0005871">
    <property type="term" value="C:kinesin complex"/>
    <property type="evidence" value="ECO:0007669"/>
    <property type="project" value="TreeGrafter"/>
</dbReference>
<dbReference type="InterPro" id="IPR006964">
    <property type="entry name" value="NUDE_dom"/>
</dbReference>
<dbReference type="OrthoDB" id="5877028at2759"/>
<evidence type="ECO:0000256" key="1">
    <source>
        <dbReference type="ARBA" id="ARBA00004186"/>
    </source>
</evidence>
<dbReference type="STRING" id="195883.A0A482XM28"/>
<evidence type="ECO:0000259" key="10">
    <source>
        <dbReference type="Pfam" id="PF04880"/>
    </source>
</evidence>
<evidence type="ECO:0000256" key="2">
    <source>
        <dbReference type="ARBA" id="ARBA00004300"/>
    </source>
</evidence>
<dbReference type="PANTHER" id="PTHR10921:SF1">
    <property type="entry name" value="NUCLEAR DISTRIBUTION PROTEIN NUDE HOMOLOG"/>
    <property type="match status" value="1"/>
</dbReference>
<dbReference type="FunCoup" id="A0A482XM28">
    <property type="interactions" value="662"/>
</dbReference>
<dbReference type="EMBL" id="QKKF02005739">
    <property type="protein sequence ID" value="RZF46734.1"/>
    <property type="molecule type" value="Genomic_DNA"/>
</dbReference>
<gene>
    <name evidence="11" type="ORF">LSTR_LSTR002597</name>
</gene>
<protein>
    <recommendedName>
        <fullName evidence="10">NUDE domain-containing protein</fullName>
    </recommendedName>
</protein>
<feature type="domain" description="NUDE" evidence="10">
    <location>
        <begin position="123"/>
        <end position="255"/>
    </location>
</feature>
<dbReference type="GO" id="GO:0008017">
    <property type="term" value="F:microtubule binding"/>
    <property type="evidence" value="ECO:0007669"/>
    <property type="project" value="InterPro"/>
</dbReference>
<dbReference type="GO" id="GO:0051642">
    <property type="term" value="P:centrosome localization"/>
    <property type="evidence" value="ECO:0007669"/>
    <property type="project" value="TreeGrafter"/>
</dbReference>
<dbReference type="InterPro" id="IPR033494">
    <property type="entry name" value="NUDE"/>
</dbReference>
<proteinExistence type="inferred from homology"/>
<evidence type="ECO:0000256" key="4">
    <source>
        <dbReference type="ARBA" id="ARBA00022490"/>
    </source>
</evidence>
<evidence type="ECO:0000256" key="6">
    <source>
        <dbReference type="ARBA" id="ARBA00023054"/>
    </source>
</evidence>
<dbReference type="GO" id="GO:0016477">
    <property type="term" value="P:cell migration"/>
    <property type="evidence" value="ECO:0007669"/>
    <property type="project" value="TreeGrafter"/>
</dbReference>
<evidence type="ECO:0000256" key="5">
    <source>
        <dbReference type="ARBA" id="ARBA00022701"/>
    </source>
</evidence>
<comment type="subcellular location">
    <subcellularLocation>
        <location evidence="2">Cytoplasm</location>
        <location evidence="2">Cytoskeleton</location>
        <location evidence="2">Microtubule organizing center</location>
        <location evidence="2">Centrosome</location>
    </subcellularLocation>
    <subcellularLocation>
        <location evidence="1">Cytoplasm</location>
        <location evidence="1">Cytoskeleton</location>
        <location evidence="1">Spindle</location>
    </subcellularLocation>
</comment>
<dbReference type="PANTHER" id="PTHR10921">
    <property type="entry name" value="NUCLEAR DISTRIBUTION PROTEIN NUDE HOMOLOG 1"/>
    <property type="match status" value="1"/>
</dbReference>
<accession>A0A482XM28</accession>
<dbReference type="GO" id="GO:0005813">
    <property type="term" value="C:centrosome"/>
    <property type="evidence" value="ECO:0007669"/>
    <property type="project" value="UniProtKB-SubCell"/>
</dbReference>
<dbReference type="GO" id="GO:0007059">
    <property type="term" value="P:chromosome segregation"/>
    <property type="evidence" value="ECO:0007669"/>
    <property type="project" value="TreeGrafter"/>
</dbReference>
<dbReference type="GO" id="GO:0005874">
    <property type="term" value="C:microtubule"/>
    <property type="evidence" value="ECO:0007669"/>
    <property type="project" value="UniProtKB-KW"/>
</dbReference>
<sequence length="281" mass="32604">MPKFDSKDEEISYWQQRASEIEAELEEYRESSQMIEQELEASLNQAEKTIRELRMRNNRLQLDHDSVRDKLEQMQQEFTAQVTELQEETTQSRSREENYVKYIRELEQKNDDLERAQRAMYVSLGEFERKLNSSIERNVLLESELDEKEQLKTMVQRLKDEARDLKQEMQIRDRGGHTDDIIAPNRKSSIKSLDTNKLTPSTPATPLRTVNISMGGQNISMSPTTRISAMNIVGDLLRKVGALESKLAACRNTDGPREMHRGTRRLNRGTSTPSIQNLDRS</sequence>
<dbReference type="GO" id="GO:0000132">
    <property type="term" value="P:establishment of mitotic spindle orientation"/>
    <property type="evidence" value="ECO:0007669"/>
    <property type="project" value="TreeGrafter"/>
</dbReference>
<feature type="coiled-coil region" evidence="8">
    <location>
        <begin position="11"/>
        <end position="168"/>
    </location>
</feature>
<feature type="region of interest" description="Disordered" evidence="9">
    <location>
        <begin position="253"/>
        <end position="281"/>
    </location>
</feature>
<evidence type="ECO:0000313" key="11">
    <source>
        <dbReference type="EMBL" id="RZF46734.1"/>
    </source>
</evidence>
<dbReference type="GO" id="GO:0005819">
    <property type="term" value="C:spindle"/>
    <property type="evidence" value="ECO:0007669"/>
    <property type="project" value="UniProtKB-SubCell"/>
</dbReference>
<comment type="caution">
    <text evidence="11">The sequence shown here is derived from an EMBL/GenBank/DDBJ whole genome shotgun (WGS) entry which is preliminary data.</text>
</comment>
<comment type="similarity">
    <text evidence="3">Belongs to the nudE family.</text>
</comment>
<dbReference type="AlphaFoldDB" id="A0A482XM28"/>
<evidence type="ECO:0000256" key="3">
    <source>
        <dbReference type="ARBA" id="ARBA00007429"/>
    </source>
</evidence>
<dbReference type="SMR" id="A0A482XM28"/>
<evidence type="ECO:0000313" key="12">
    <source>
        <dbReference type="Proteomes" id="UP000291343"/>
    </source>
</evidence>